<comment type="pathway">
    <text evidence="2">Protein modification; protein glycosylation.</text>
</comment>
<evidence type="ECO:0000256" key="15">
    <source>
        <dbReference type="ARBA" id="ARBA00050664"/>
    </source>
</evidence>
<organism evidence="18 19">
    <name type="scientific">Phoxinus phoxinus</name>
    <name type="common">Eurasian minnow</name>
    <dbReference type="NCBI Taxonomy" id="58324"/>
    <lineage>
        <taxon>Eukaryota</taxon>
        <taxon>Metazoa</taxon>
        <taxon>Chordata</taxon>
        <taxon>Craniata</taxon>
        <taxon>Vertebrata</taxon>
        <taxon>Euteleostomi</taxon>
        <taxon>Actinopterygii</taxon>
        <taxon>Neopterygii</taxon>
        <taxon>Teleostei</taxon>
        <taxon>Ostariophysi</taxon>
        <taxon>Cypriniformes</taxon>
        <taxon>Leuciscidae</taxon>
        <taxon>Phoxininae</taxon>
        <taxon>Phoxinus</taxon>
    </lineage>
</organism>
<evidence type="ECO:0000256" key="2">
    <source>
        <dbReference type="ARBA" id="ARBA00004922"/>
    </source>
</evidence>
<evidence type="ECO:0000256" key="10">
    <source>
        <dbReference type="ARBA" id="ARBA00023136"/>
    </source>
</evidence>
<comment type="catalytic activity">
    <reaction evidence="13">
        <text>a beta-D-galactosyl-(1-&gt;3)-N-acetyl-alpha-D-galactosaminyl derivative + CMP-N-acetyl-beta-neuraminate = a beta-D-galactosyl-(1-&gt;3)-[N-acetyl-alpha-neuraminyl-(2-&gt;6)]-N-acetyl-alpha-D-galactosaminyl derivative + CMP + H(+)</text>
        <dbReference type="Rhea" id="RHEA:11136"/>
        <dbReference type="ChEBI" id="CHEBI:15378"/>
        <dbReference type="ChEBI" id="CHEBI:57812"/>
        <dbReference type="ChEBI" id="CHEBI:60377"/>
        <dbReference type="ChEBI" id="CHEBI:133470"/>
        <dbReference type="ChEBI" id="CHEBI:140764"/>
        <dbReference type="EC" id="2.4.3.3"/>
    </reaction>
    <physiologicalReaction direction="left-to-right" evidence="13">
        <dbReference type="Rhea" id="RHEA:11137"/>
    </physiologicalReaction>
</comment>
<comment type="catalytic activity">
    <reaction evidence="16">
        <text>a 3-O-[N-acetyl-alpha-D-galactosaminyl]-L-threonyl-[protein] + CMP-N-acetyl-beta-neuraminate = a 3-O-[N-acetyl-alpha-neuraminosyl-(2-&gt;6)-N-acetyl-alpha-D-galactosaminyl]-L-threonyl-[protein] + CMP + H(+)</text>
        <dbReference type="Rhea" id="RHEA:81643"/>
        <dbReference type="Rhea" id="RHEA-COMP:11689"/>
        <dbReference type="Rhea" id="RHEA-COMP:19720"/>
        <dbReference type="ChEBI" id="CHEBI:15378"/>
        <dbReference type="ChEBI" id="CHEBI:57812"/>
        <dbReference type="ChEBI" id="CHEBI:60377"/>
        <dbReference type="ChEBI" id="CHEBI:87075"/>
        <dbReference type="ChEBI" id="CHEBI:231970"/>
    </reaction>
    <physiologicalReaction direction="left-to-right" evidence="16">
        <dbReference type="Rhea" id="RHEA:81644"/>
    </physiologicalReaction>
</comment>
<keyword evidence="12" id="KW-0325">Glycoprotein</keyword>
<evidence type="ECO:0000313" key="19">
    <source>
        <dbReference type="Proteomes" id="UP001364617"/>
    </source>
</evidence>
<evidence type="ECO:0000256" key="17">
    <source>
        <dbReference type="PIRSR" id="PIRSR005557-2"/>
    </source>
</evidence>
<evidence type="ECO:0000256" key="14">
    <source>
        <dbReference type="ARBA" id="ARBA00039109"/>
    </source>
</evidence>
<keyword evidence="10" id="KW-0472">Membrane</keyword>
<dbReference type="Gene3D" id="3.90.1480.20">
    <property type="entry name" value="Glycosyl transferase family 29"/>
    <property type="match status" value="1"/>
</dbReference>
<dbReference type="AlphaFoldDB" id="A0AAN9DL32"/>
<keyword evidence="4" id="KW-0328">Glycosyltransferase</keyword>
<reference evidence="18 19" key="1">
    <citation type="submission" date="2024-02" db="EMBL/GenBank/DDBJ databases">
        <title>Chromosome-level genome assembly of the Eurasian Minnow (Phoxinus phoxinus).</title>
        <authorList>
            <person name="Oriowo T.O."/>
            <person name="Martin S."/>
            <person name="Stange M."/>
            <person name="Chrysostomakis Y."/>
            <person name="Brown T."/>
            <person name="Winkler S."/>
            <person name="Kukowka S."/>
            <person name="Myers E.W."/>
            <person name="Bohne A."/>
        </authorList>
    </citation>
    <scope>NUCLEOTIDE SEQUENCE [LARGE SCALE GENOMIC DNA]</scope>
    <source>
        <strain evidence="18">ZFMK-TIS-60720</strain>
        <tissue evidence="18">Whole Organism</tissue>
    </source>
</reference>
<gene>
    <name evidence="18" type="ORF">R3I93_001429</name>
</gene>
<evidence type="ECO:0000256" key="13">
    <source>
        <dbReference type="ARBA" id="ARBA00036348"/>
    </source>
</evidence>
<feature type="disulfide bond" evidence="17">
    <location>
        <begin position="135"/>
        <end position="300"/>
    </location>
</feature>
<keyword evidence="5" id="KW-0808">Transferase</keyword>
<evidence type="ECO:0000256" key="4">
    <source>
        <dbReference type="ARBA" id="ARBA00022676"/>
    </source>
</evidence>
<evidence type="ECO:0000313" key="18">
    <source>
        <dbReference type="EMBL" id="KAK7174223.1"/>
    </source>
</evidence>
<evidence type="ECO:0000256" key="8">
    <source>
        <dbReference type="ARBA" id="ARBA00022989"/>
    </source>
</evidence>
<proteinExistence type="inferred from homology"/>
<evidence type="ECO:0000256" key="12">
    <source>
        <dbReference type="ARBA" id="ARBA00023180"/>
    </source>
</evidence>
<comment type="caution">
    <text evidence="18">The sequence shown here is derived from an EMBL/GenBank/DDBJ whole genome shotgun (WGS) entry which is preliminary data.</text>
</comment>
<comment type="similarity">
    <text evidence="3">Belongs to the glycosyltransferase 29 family.</text>
</comment>
<comment type="subcellular location">
    <subcellularLocation>
        <location evidence="1">Golgi apparatus membrane</location>
        <topology evidence="1">Single-pass type II membrane protein</topology>
    </subcellularLocation>
</comment>
<evidence type="ECO:0000256" key="6">
    <source>
        <dbReference type="ARBA" id="ARBA00022692"/>
    </source>
</evidence>
<dbReference type="GO" id="GO:0000139">
    <property type="term" value="C:Golgi membrane"/>
    <property type="evidence" value="ECO:0007669"/>
    <property type="project" value="UniProtKB-SubCell"/>
</dbReference>
<dbReference type="GO" id="GO:0001665">
    <property type="term" value="F:alpha-N-acetylgalactosaminide alpha-2,6-sialyltransferase activity"/>
    <property type="evidence" value="ECO:0007669"/>
    <property type="project" value="UniProtKB-EC"/>
</dbReference>
<evidence type="ECO:0000256" key="5">
    <source>
        <dbReference type="ARBA" id="ARBA00022679"/>
    </source>
</evidence>
<dbReference type="EMBL" id="JAYKXH010000002">
    <property type="protein sequence ID" value="KAK7174223.1"/>
    <property type="molecule type" value="Genomic_DNA"/>
</dbReference>
<dbReference type="Proteomes" id="UP001364617">
    <property type="component" value="Unassembled WGS sequence"/>
</dbReference>
<comment type="catalytic activity">
    <reaction evidence="15">
        <text>a 3-O-[N-acetyl-alpha-neuraminyl-(2-&gt;3)-beta-D-galactosyl-(1-&gt;3)-N-acetyl-alpha-D-galactosaminyl]-L-threonyl-[protein] + CMP-N-acetyl-beta-neuraminate = a 3-O-{alpha-Neu5Ac-(2-&gt;3)-beta-D-Gal-(1-&gt;3)-[alpha-Neu5Ac-(2-&gt;6)]-alpha-D-GalNAc}-L-threonyl-[protein] + CMP + H(+)</text>
        <dbReference type="Rhea" id="RHEA:81659"/>
        <dbReference type="Rhea" id="RHEA-COMP:14417"/>
        <dbReference type="Rhea" id="RHEA-COMP:16763"/>
        <dbReference type="ChEBI" id="CHEBI:15378"/>
        <dbReference type="ChEBI" id="CHEBI:57812"/>
        <dbReference type="ChEBI" id="CHEBI:60377"/>
        <dbReference type="ChEBI" id="CHEBI:139598"/>
        <dbReference type="ChEBI" id="CHEBI:156398"/>
    </reaction>
    <physiologicalReaction direction="left-to-right" evidence="15">
        <dbReference type="Rhea" id="RHEA:81660"/>
    </physiologicalReaction>
</comment>
<dbReference type="FunFam" id="3.90.1480.20:FF:000015">
    <property type="entry name" value="Lactosylceramide alpha-2,3-sialyltransferase"/>
    <property type="match status" value="1"/>
</dbReference>
<evidence type="ECO:0000256" key="7">
    <source>
        <dbReference type="ARBA" id="ARBA00022968"/>
    </source>
</evidence>
<keyword evidence="11" id="KW-1015">Disulfide bond</keyword>
<evidence type="ECO:0000256" key="16">
    <source>
        <dbReference type="ARBA" id="ARBA00052285"/>
    </source>
</evidence>
<name>A0AAN9DL32_9TELE</name>
<evidence type="ECO:0000256" key="9">
    <source>
        <dbReference type="ARBA" id="ARBA00023034"/>
    </source>
</evidence>
<dbReference type="PANTHER" id="PTHR45941:SF5">
    <property type="entry name" value="ALPHA-N-ACETYLGALACTOSAMINIDE ALPHA-2,6-SIALYLTRANSFERASE 2"/>
    <property type="match status" value="1"/>
</dbReference>
<keyword evidence="7" id="KW-0735">Signal-anchor</keyword>
<protein>
    <recommendedName>
        <fullName evidence="14">alpha-N-acetylgalactosaminide alpha-2,6-sialyltransferase</fullName>
        <ecNumber evidence="14">2.4.3.3</ecNumber>
    </recommendedName>
</protein>
<keyword evidence="9" id="KW-0333">Golgi apparatus</keyword>
<dbReference type="InterPro" id="IPR012163">
    <property type="entry name" value="Sialyl_trans"/>
</dbReference>
<dbReference type="InterPro" id="IPR001675">
    <property type="entry name" value="Glyco_trans_29"/>
</dbReference>
<evidence type="ECO:0000256" key="1">
    <source>
        <dbReference type="ARBA" id="ARBA00004323"/>
    </source>
</evidence>
<keyword evidence="6" id="KW-0812">Transmembrane</keyword>
<keyword evidence="19" id="KW-1185">Reference proteome</keyword>
<dbReference type="EC" id="2.4.3.3" evidence="14"/>
<evidence type="ECO:0000256" key="3">
    <source>
        <dbReference type="ARBA" id="ARBA00006003"/>
    </source>
</evidence>
<sequence length="362" mass="41597">MKQWFVRSFMAACVCFIYWNLLGLMSSEDWSAYERATEVSWVVNDIAEEEVPACSLRRVIKKDDSLNKHFSFSVPVLQWRDSFIYSHWQTLRNEPLPYGWKDQPFHELGKTLSLLSHPGNSRLFERKTADACVRCAVVGNGGILKGSGQGKVIDSHDYVFRVNGAVIKGFEDDVGTKTSLYGFTTNSLKNSIAAYYQDGFDKVPRDPGIGYIFIPAETRDYKMLSAAIQGVSVPSGPDKGERASDLFGYNPETHQFKMIHPSFVQYVTQRFLKSPQLDEYRDIYMPSTGALILLAALHTCDQVSAYGFITDNYMNFSDHYYDKVTKPLIFYANHDMMMEGRLWKKLHSHKVLWLYQRQENRK</sequence>
<dbReference type="GO" id="GO:0006493">
    <property type="term" value="P:protein O-linked glycosylation"/>
    <property type="evidence" value="ECO:0007669"/>
    <property type="project" value="TreeGrafter"/>
</dbReference>
<dbReference type="PANTHER" id="PTHR45941">
    <property type="entry name" value="ALPHA-N-ACETYLGALACTOSAMINIDE ALPHA-2,6-SIALYLTRANSFERASE 2-LIKE-RELATED"/>
    <property type="match status" value="1"/>
</dbReference>
<dbReference type="PIRSF" id="PIRSF005557">
    <property type="entry name" value="Sialyl_trans"/>
    <property type="match status" value="1"/>
</dbReference>
<dbReference type="Pfam" id="PF00777">
    <property type="entry name" value="Glyco_transf_29"/>
    <property type="match status" value="1"/>
</dbReference>
<dbReference type="InterPro" id="IPR038578">
    <property type="entry name" value="GT29-like_sf"/>
</dbReference>
<accession>A0AAN9DL32</accession>
<evidence type="ECO:0000256" key="11">
    <source>
        <dbReference type="ARBA" id="ARBA00023157"/>
    </source>
</evidence>
<keyword evidence="8" id="KW-1133">Transmembrane helix</keyword>